<feature type="transmembrane region" description="Helical" evidence="6">
    <location>
        <begin position="667"/>
        <end position="694"/>
    </location>
</feature>
<feature type="transmembrane region" description="Helical" evidence="6">
    <location>
        <begin position="427"/>
        <end position="447"/>
    </location>
</feature>
<dbReference type="InterPro" id="IPR050250">
    <property type="entry name" value="Macrolide_Exporter_MacB"/>
</dbReference>
<dbReference type="Proteomes" id="UP001319180">
    <property type="component" value="Unassembled WGS sequence"/>
</dbReference>
<feature type="transmembrane region" description="Helical" evidence="6">
    <location>
        <begin position="722"/>
        <end position="740"/>
    </location>
</feature>
<feature type="transmembrane region" description="Helical" evidence="6">
    <location>
        <begin position="378"/>
        <end position="404"/>
    </location>
</feature>
<accession>A0AAP2GIC1</accession>
<evidence type="ECO:0000256" key="6">
    <source>
        <dbReference type="SAM" id="Phobius"/>
    </source>
</evidence>
<evidence type="ECO:0000256" key="1">
    <source>
        <dbReference type="ARBA" id="ARBA00004651"/>
    </source>
</evidence>
<feature type="domain" description="MacB-like periplasmic core" evidence="8">
    <location>
        <begin position="18"/>
        <end position="242"/>
    </location>
</feature>
<evidence type="ECO:0000313" key="10">
    <source>
        <dbReference type="Proteomes" id="UP001319180"/>
    </source>
</evidence>
<dbReference type="EMBL" id="JAHESC010000011">
    <property type="protein sequence ID" value="MBT1686813.1"/>
    <property type="molecule type" value="Genomic_DNA"/>
</dbReference>
<feature type="domain" description="MacB-like periplasmic core" evidence="8">
    <location>
        <begin position="448"/>
        <end position="637"/>
    </location>
</feature>
<evidence type="ECO:0000256" key="3">
    <source>
        <dbReference type="ARBA" id="ARBA00022692"/>
    </source>
</evidence>
<reference evidence="9 10" key="1">
    <citation type="submission" date="2021-05" db="EMBL/GenBank/DDBJ databases">
        <title>A Polyphasic approach of four new species of the genus Ohtaekwangia: Ohtaekwangia histidinii sp. nov., Ohtaekwangia cretensis sp. nov., Ohtaekwangia indiensis sp. nov., Ohtaekwangia reichenbachii sp. nov. from diverse environment.</title>
        <authorList>
            <person name="Octaviana S."/>
        </authorList>
    </citation>
    <scope>NUCLEOTIDE SEQUENCE [LARGE SCALE GENOMIC DNA]</scope>
    <source>
        <strain evidence="9 10">PWU37</strain>
    </source>
</reference>
<evidence type="ECO:0000259" key="8">
    <source>
        <dbReference type="Pfam" id="PF12704"/>
    </source>
</evidence>
<keyword evidence="5 6" id="KW-0472">Membrane</keyword>
<keyword evidence="4 6" id="KW-1133">Transmembrane helix</keyword>
<evidence type="ECO:0000259" key="7">
    <source>
        <dbReference type="Pfam" id="PF02687"/>
    </source>
</evidence>
<evidence type="ECO:0000313" key="9">
    <source>
        <dbReference type="EMBL" id="MBT1686813.1"/>
    </source>
</evidence>
<sequence>MNLLRTALRGLFREKANSFINLAGLALGITGSLVLFLVIRHSISYDTYHTNVDRIYRVVSKAKGNTGDTFTAGIQVALPEAFRADFPEAEAVVFTAYRAGSIIAVPQRQGEAKRYEEDKGVVFTEPSFFQVFDRKILSGDAPHGLDDPNEAIISRRLALKYFGREDAVGEVVRHDTIEYTITAVMEDHPANTDLPFDLMLSQVTLRTWWNELGWNNVNGDDQCYFLLSEKATLADVEARMDAFVTKYVGEDNPQERDFLLQPLREVHTDERFSNYSRSVASPGMMTGLSIVGIFLLATAVINFINLTTAASIKRAREVGIRKSLGSSRGQLVIQFLSETFLITAAAAVLSLAGAQLFLQFLNSFLQTAVSLSLADPYVMGYLLLITTGITLLAGLYPAAAVSAYRPALALRNMLADRTSSGYTLRRTLVVVQFFISQFFIIGCIVIVQQMDFIQRQDLGFARDAVVIVPLKTGQVNDIAVRTLKHDISQMPGVGQVSLNSAPPSSGMRMSTTVQLAGAEQEYFTDIKYADGDYMQLYDLQLVAGRPLADLDTMAALVVNEKFARTVGFTDPGTIVGEQLSFWGRTLPVVGVVKDFHVTSLRSAIDPVMLINNLTGYRSLSIKVSGTDVPQTLRQIEARWQKTYADGIFHYQFLDDQIASFYDGQQKALTMLGIFASLAIAIGCLGLFGLATYLANRKTKEVGVRKVLGATIGSILLMFSKEYARLVLIGFVLASAASWFLMQKYLEQFAYRITPGVGTFLIGLGVTCVIALVTVGHRSLQAATANPVDSLRAE</sequence>
<name>A0AAP2GIC1_9BACT</name>
<gene>
    <name evidence="9" type="ORF">KK078_09605</name>
</gene>
<dbReference type="PANTHER" id="PTHR30572">
    <property type="entry name" value="MEMBRANE COMPONENT OF TRANSPORTER-RELATED"/>
    <property type="match status" value="1"/>
</dbReference>
<dbReference type="GO" id="GO:0005886">
    <property type="term" value="C:plasma membrane"/>
    <property type="evidence" value="ECO:0007669"/>
    <property type="project" value="UniProtKB-SubCell"/>
</dbReference>
<proteinExistence type="predicted"/>
<comment type="subcellular location">
    <subcellularLocation>
        <location evidence="1">Cell membrane</location>
        <topology evidence="1">Multi-pass membrane protein</topology>
    </subcellularLocation>
</comment>
<dbReference type="Pfam" id="PF02687">
    <property type="entry name" value="FtsX"/>
    <property type="match status" value="2"/>
</dbReference>
<feature type="transmembrane region" description="Helical" evidence="6">
    <location>
        <begin position="284"/>
        <end position="310"/>
    </location>
</feature>
<dbReference type="PANTHER" id="PTHR30572:SF18">
    <property type="entry name" value="ABC-TYPE MACROLIDE FAMILY EXPORT SYSTEM PERMEASE COMPONENT 2"/>
    <property type="match status" value="1"/>
</dbReference>
<dbReference type="GO" id="GO:0022857">
    <property type="term" value="F:transmembrane transporter activity"/>
    <property type="evidence" value="ECO:0007669"/>
    <property type="project" value="TreeGrafter"/>
</dbReference>
<dbReference type="InterPro" id="IPR003838">
    <property type="entry name" value="ABC3_permease_C"/>
</dbReference>
<dbReference type="RefSeq" id="WP_254090051.1">
    <property type="nucleotide sequence ID" value="NZ_JAHESC010000011.1"/>
</dbReference>
<protein>
    <submittedName>
        <fullName evidence="9">ABC transporter permease</fullName>
    </submittedName>
</protein>
<organism evidence="9 10">
    <name type="scientific">Dawidia soli</name>
    <dbReference type="NCBI Taxonomy" id="2782352"/>
    <lineage>
        <taxon>Bacteria</taxon>
        <taxon>Pseudomonadati</taxon>
        <taxon>Bacteroidota</taxon>
        <taxon>Cytophagia</taxon>
        <taxon>Cytophagales</taxon>
        <taxon>Chryseotaleaceae</taxon>
        <taxon>Dawidia</taxon>
    </lineage>
</organism>
<feature type="transmembrane region" description="Helical" evidence="6">
    <location>
        <begin position="331"/>
        <end position="358"/>
    </location>
</feature>
<dbReference type="Pfam" id="PF12704">
    <property type="entry name" value="MacB_PCD"/>
    <property type="match status" value="2"/>
</dbReference>
<feature type="domain" description="ABC3 transporter permease C-terminal" evidence="7">
    <location>
        <begin position="290"/>
        <end position="402"/>
    </location>
</feature>
<feature type="transmembrane region" description="Helical" evidence="6">
    <location>
        <begin position="752"/>
        <end position="774"/>
    </location>
</feature>
<feature type="transmembrane region" description="Helical" evidence="6">
    <location>
        <begin position="20"/>
        <end position="39"/>
    </location>
</feature>
<comment type="caution">
    <text evidence="9">The sequence shown here is derived from an EMBL/GenBank/DDBJ whole genome shotgun (WGS) entry which is preliminary data.</text>
</comment>
<evidence type="ECO:0000256" key="2">
    <source>
        <dbReference type="ARBA" id="ARBA00022475"/>
    </source>
</evidence>
<dbReference type="AlphaFoldDB" id="A0AAP2GIC1"/>
<evidence type="ECO:0000256" key="5">
    <source>
        <dbReference type="ARBA" id="ARBA00023136"/>
    </source>
</evidence>
<keyword evidence="3 6" id="KW-0812">Transmembrane</keyword>
<feature type="domain" description="ABC3 transporter permease C-terminal" evidence="7">
    <location>
        <begin position="673"/>
        <end position="785"/>
    </location>
</feature>
<keyword evidence="10" id="KW-1185">Reference proteome</keyword>
<evidence type="ECO:0000256" key="4">
    <source>
        <dbReference type="ARBA" id="ARBA00022989"/>
    </source>
</evidence>
<keyword evidence="2" id="KW-1003">Cell membrane</keyword>
<dbReference type="InterPro" id="IPR025857">
    <property type="entry name" value="MacB_PCD"/>
</dbReference>